<dbReference type="GO" id="GO:0016020">
    <property type="term" value="C:membrane"/>
    <property type="evidence" value="ECO:0007669"/>
    <property type="project" value="UniProtKB-SubCell"/>
</dbReference>
<comment type="caution">
    <text evidence="7">The sequence shown here is derived from an EMBL/GenBank/DDBJ whole genome shotgun (WGS) entry which is preliminary data.</text>
</comment>
<name>A0A9W7G4V0_9STRA</name>
<feature type="transmembrane region" description="Helical" evidence="5">
    <location>
        <begin position="125"/>
        <end position="144"/>
    </location>
</feature>
<gene>
    <name evidence="7" type="ORF">TrCOL_g8672</name>
</gene>
<dbReference type="EMBL" id="BRYA01000931">
    <property type="protein sequence ID" value="GMI35913.1"/>
    <property type="molecule type" value="Genomic_DNA"/>
</dbReference>
<feature type="domain" description="Peptidase S54 rhomboid" evidence="6">
    <location>
        <begin position="87"/>
        <end position="221"/>
    </location>
</feature>
<evidence type="ECO:0000313" key="7">
    <source>
        <dbReference type="EMBL" id="GMI35913.1"/>
    </source>
</evidence>
<evidence type="ECO:0000259" key="6">
    <source>
        <dbReference type="Pfam" id="PF01694"/>
    </source>
</evidence>
<evidence type="ECO:0000256" key="4">
    <source>
        <dbReference type="ARBA" id="ARBA00023136"/>
    </source>
</evidence>
<dbReference type="GO" id="GO:0004252">
    <property type="term" value="F:serine-type endopeptidase activity"/>
    <property type="evidence" value="ECO:0007669"/>
    <property type="project" value="InterPro"/>
</dbReference>
<evidence type="ECO:0000256" key="1">
    <source>
        <dbReference type="ARBA" id="ARBA00004141"/>
    </source>
</evidence>
<dbReference type="Proteomes" id="UP001165065">
    <property type="component" value="Unassembled WGS sequence"/>
</dbReference>
<evidence type="ECO:0000313" key="8">
    <source>
        <dbReference type="Proteomes" id="UP001165065"/>
    </source>
</evidence>
<dbReference type="Gene3D" id="1.20.1540.10">
    <property type="entry name" value="Rhomboid-like"/>
    <property type="match status" value="1"/>
</dbReference>
<keyword evidence="8" id="KW-1185">Reference proteome</keyword>
<keyword evidence="4 5" id="KW-0472">Membrane</keyword>
<dbReference type="AlphaFoldDB" id="A0A9W7G4V0"/>
<dbReference type="InterPro" id="IPR035952">
    <property type="entry name" value="Rhomboid-like_sf"/>
</dbReference>
<dbReference type="OrthoDB" id="10257275at2759"/>
<evidence type="ECO:0000256" key="5">
    <source>
        <dbReference type="SAM" id="Phobius"/>
    </source>
</evidence>
<feature type="transmembrane region" description="Helical" evidence="5">
    <location>
        <begin position="151"/>
        <end position="170"/>
    </location>
</feature>
<dbReference type="InterPro" id="IPR022764">
    <property type="entry name" value="Peptidase_S54_rhomboid_dom"/>
</dbReference>
<evidence type="ECO:0000256" key="3">
    <source>
        <dbReference type="ARBA" id="ARBA00022989"/>
    </source>
</evidence>
<dbReference type="Pfam" id="PF01694">
    <property type="entry name" value="Rhomboid"/>
    <property type="match status" value="1"/>
</dbReference>
<dbReference type="SUPFAM" id="SSF144091">
    <property type="entry name" value="Rhomboid-like"/>
    <property type="match status" value="1"/>
</dbReference>
<protein>
    <recommendedName>
        <fullName evidence="6">Peptidase S54 rhomboid domain-containing protein</fullName>
    </recommendedName>
</protein>
<accession>A0A9W7G4V0</accession>
<keyword evidence="2 5" id="KW-0812">Transmembrane</keyword>
<feature type="transmembrane region" description="Helical" evidence="5">
    <location>
        <begin position="44"/>
        <end position="64"/>
    </location>
</feature>
<reference evidence="8" key="1">
    <citation type="journal article" date="2023" name="Commun. Biol.">
        <title>Genome analysis of Parmales, the sister group of diatoms, reveals the evolutionary specialization of diatoms from phago-mixotrophs to photoautotrophs.</title>
        <authorList>
            <person name="Ban H."/>
            <person name="Sato S."/>
            <person name="Yoshikawa S."/>
            <person name="Yamada K."/>
            <person name="Nakamura Y."/>
            <person name="Ichinomiya M."/>
            <person name="Sato N."/>
            <person name="Blanc-Mathieu R."/>
            <person name="Endo H."/>
            <person name="Kuwata A."/>
            <person name="Ogata H."/>
        </authorList>
    </citation>
    <scope>NUCLEOTIDE SEQUENCE [LARGE SCALE GENOMIC DNA]</scope>
</reference>
<organism evidence="7 8">
    <name type="scientific">Triparma columacea</name>
    <dbReference type="NCBI Taxonomy" id="722753"/>
    <lineage>
        <taxon>Eukaryota</taxon>
        <taxon>Sar</taxon>
        <taxon>Stramenopiles</taxon>
        <taxon>Ochrophyta</taxon>
        <taxon>Bolidophyceae</taxon>
        <taxon>Parmales</taxon>
        <taxon>Triparmaceae</taxon>
        <taxon>Triparma</taxon>
    </lineage>
</organism>
<feature type="transmembrane region" description="Helical" evidence="5">
    <location>
        <begin position="205"/>
        <end position="224"/>
    </location>
</feature>
<evidence type="ECO:0000256" key="2">
    <source>
        <dbReference type="ARBA" id="ARBA00022692"/>
    </source>
</evidence>
<comment type="subcellular location">
    <subcellularLocation>
        <location evidence="1">Membrane</location>
        <topology evidence="1">Multi-pass membrane protein</topology>
    </subcellularLocation>
</comment>
<keyword evidence="3 5" id="KW-1133">Transmembrane helix</keyword>
<proteinExistence type="predicted"/>
<sequence>MSKPPTPQFYQYYPTPNQQFRLHSPLQTHANKTSSFKLTLDSPFLLLFLSISLILLAQEISPFAPHLDSTFFALPPFSHCRYRPWWFLKLLTHPLAHASPSHCFNNFKHIILLHPSQEYLYSTRAILVLYVAAASVCGAFHWLFGARNTALLGSSGYLFALIGLHAGSTVRTGGEVPLTFPLTVLIFVGEELYHGATKEDGVSRLTHVVGGAVGIGFSIMYGMLFEPSQPLLALKKKPS</sequence>